<sequence length="108" mass="12526">MNSEAAVVYLRISKNATLERLSEYFKKRSRMLMVRSLTRFVATLSRRWKSYKTPLEEGQRIQYNNFVKPHMALDGKTPGEVAGLDVKGRKEMLEKAVKAQGLMKFNKK</sequence>
<dbReference type="KEGG" id="nvn:NVIE_026620"/>
<protein>
    <submittedName>
        <fullName evidence="1">Uncharacterized protein</fullName>
    </submittedName>
</protein>
<keyword evidence="2" id="KW-1185">Reference proteome</keyword>
<dbReference type="HOGENOM" id="CLU_2191112_0_0_2"/>
<organism evidence="1 2">
    <name type="scientific">Nitrososphaera viennensis EN76</name>
    <dbReference type="NCBI Taxonomy" id="926571"/>
    <lineage>
        <taxon>Archaea</taxon>
        <taxon>Nitrososphaerota</taxon>
        <taxon>Nitrososphaeria</taxon>
        <taxon>Nitrososphaerales</taxon>
        <taxon>Nitrososphaeraceae</taxon>
        <taxon>Nitrososphaera</taxon>
    </lineage>
</organism>
<dbReference type="Proteomes" id="UP000027093">
    <property type="component" value="Chromosome"/>
</dbReference>
<evidence type="ECO:0000313" key="2">
    <source>
        <dbReference type="Proteomes" id="UP000027093"/>
    </source>
</evidence>
<evidence type="ECO:0000313" key="1">
    <source>
        <dbReference type="EMBL" id="AIC16931.1"/>
    </source>
</evidence>
<dbReference type="EMBL" id="CP007536">
    <property type="protein sequence ID" value="AIC16931.1"/>
    <property type="molecule type" value="Genomic_DNA"/>
</dbReference>
<dbReference type="AlphaFoldDB" id="A0A060HU50"/>
<reference evidence="1 2" key="1">
    <citation type="journal article" date="2014" name="Int. J. Syst. Evol. Microbiol.">
        <title>Nitrososphaera viennensis gen. nov., sp. nov., an aerobic and mesophilic, ammonia-oxidizing archaeon from soil and a member of the archaeal phylum Thaumarchaeota.</title>
        <authorList>
            <person name="Stieglmeier M."/>
            <person name="Klingl A."/>
            <person name="Alves R.J."/>
            <person name="Rittmann S.K."/>
            <person name="Melcher M."/>
            <person name="Leisch N."/>
            <person name="Schleper C."/>
        </authorList>
    </citation>
    <scope>NUCLEOTIDE SEQUENCE [LARGE SCALE GENOMIC DNA]</scope>
    <source>
        <strain evidence="1">EN76</strain>
    </source>
</reference>
<name>A0A060HU50_9ARCH</name>
<proteinExistence type="predicted"/>
<accession>A0A060HU50</accession>
<gene>
    <name evidence="1" type="ORF">NVIE_026620</name>
</gene>